<name>A0A365U7J1_9RHOB</name>
<feature type="domain" description="ABC transporter" evidence="6">
    <location>
        <begin position="267"/>
        <end position="511"/>
    </location>
</feature>
<keyword evidence="2" id="KW-0762">Sugar transport</keyword>
<evidence type="ECO:0000256" key="5">
    <source>
        <dbReference type="ARBA" id="ARBA00022840"/>
    </source>
</evidence>
<sequence>MGPRVTDAPALSVTNLSKRFGGALALDHVALEVRRGEVHGLLGSNGSGKSTLIKILAGFHDPEPGGEVRLYGRKVPLPVPGARVREMGLAFVHQHLGLIPSLTVMENLALGDLATTHNWGISWRAEEARAAEVFARYDLALDPRREVFTLSPVEQALLAIVRAVEDLRTASKEPGVLVLDEPTPFLPRAGVEQLFRLVRAAKDEGASVIFVSHDVDEVREITDRATILRDGKLIDTVVTADTSHDAFVERIIGRAMTAYGGAGKARPNAEPLAEVVELTGPGLGPVSLEVAEGEILGLTGLIGAGYDAVPALLYGARNATGGRLRLAGQSIRLDTMEPPEALARGIVYLPADRMGAAGVGSLPVSDNIGLPVLERLRRAAGLFDRDIRQHAGSLGARAGVKPNAPELPLSALSGGNAQKALLAKWLQVEPRLMLLDEPTQGVDVGARQDIWDALDGAAEGGAAILIGSTDYEQLAQLCHRVLVFARGRIVEELTGERLDKDAIAEACFRSTTLTAAAE</sequence>
<evidence type="ECO:0000313" key="7">
    <source>
        <dbReference type="EMBL" id="RBI84278.1"/>
    </source>
</evidence>
<dbReference type="EMBL" id="QNTQ01000011">
    <property type="protein sequence ID" value="RBI84278.1"/>
    <property type="molecule type" value="Genomic_DNA"/>
</dbReference>
<keyword evidence="5 7" id="KW-0067">ATP-binding</keyword>
<evidence type="ECO:0000256" key="4">
    <source>
        <dbReference type="ARBA" id="ARBA00022741"/>
    </source>
</evidence>
<evidence type="ECO:0000259" key="6">
    <source>
        <dbReference type="PROSITE" id="PS50893"/>
    </source>
</evidence>
<dbReference type="SMART" id="SM00382">
    <property type="entry name" value="AAA"/>
    <property type="match status" value="2"/>
</dbReference>
<organism evidence="7 8">
    <name type="scientific">Rhodosalinus halophilus</name>
    <dbReference type="NCBI Taxonomy" id="2259333"/>
    <lineage>
        <taxon>Bacteria</taxon>
        <taxon>Pseudomonadati</taxon>
        <taxon>Pseudomonadota</taxon>
        <taxon>Alphaproteobacteria</taxon>
        <taxon>Rhodobacterales</taxon>
        <taxon>Paracoccaceae</taxon>
        <taxon>Rhodosalinus</taxon>
    </lineage>
</organism>
<evidence type="ECO:0000256" key="3">
    <source>
        <dbReference type="ARBA" id="ARBA00022737"/>
    </source>
</evidence>
<dbReference type="InterPro" id="IPR027417">
    <property type="entry name" value="P-loop_NTPase"/>
</dbReference>
<dbReference type="CDD" id="cd03215">
    <property type="entry name" value="ABC_Carb_Monos_II"/>
    <property type="match status" value="1"/>
</dbReference>
<dbReference type="PROSITE" id="PS00211">
    <property type="entry name" value="ABC_TRANSPORTER_1"/>
    <property type="match status" value="1"/>
</dbReference>
<dbReference type="Pfam" id="PF00005">
    <property type="entry name" value="ABC_tran"/>
    <property type="match status" value="2"/>
</dbReference>
<dbReference type="SUPFAM" id="SSF52540">
    <property type="entry name" value="P-loop containing nucleoside triphosphate hydrolases"/>
    <property type="match status" value="2"/>
</dbReference>
<reference evidence="7 8" key="1">
    <citation type="submission" date="2018-07" db="EMBL/GenBank/DDBJ databases">
        <title>Rhodosalinus sp. strain E84T genomic sequence and assembly.</title>
        <authorList>
            <person name="Liu Z.-W."/>
            <person name="Lu D.-C."/>
        </authorList>
    </citation>
    <scope>NUCLEOTIDE SEQUENCE [LARGE SCALE GENOMIC DNA]</scope>
    <source>
        <strain evidence="7 8">E84</strain>
    </source>
</reference>
<dbReference type="PANTHER" id="PTHR43790">
    <property type="entry name" value="CARBOHYDRATE TRANSPORT ATP-BINDING PROTEIN MG119-RELATED"/>
    <property type="match status" value="1"/>
</dbReference>
<keyword evidence="4" id="KW-0547">Nucleotide-binding</keyword>
<accession>A0A365U7J1</accession>
<dbReference type="GO" id="GO:0005524">
    <property type="term" value="F:ATP binding"/>
    <property type="evidence" value="ECO:0007669"/>
    <property type="project" value="UniProtKB-KW"/>
</dbReference>
<comment type="caution">
    <text evidence="7">The sequence shown here is derived from an EMBL/GenBank/DDBJ whole genome shotgun (WGS) entry which is preliminary data.</text>
</comment>
<dbReference type="Gene3D" id="3.40.50.300">
    <property type="entry name" value="P-loop containing nucleotide triphosphate hydrolases"/>
    <property type="match status" value="2"/>
</dbReference>
<gene>
    <name evidence="7" type="ORF">DRV85_12605</name>
</gene>
<evidence type="ECO:0000256" key="2">
    <source>
        <dbReference type="ARBA" id="ARBA00022597"/>
    </source>
</evidence>
<dbReference type="OrthoDB" id="7757085at2"/>
<dbReference type="PANTHER" id="PTHR43790:SF9">
    <property type="entry name" value="GALACTOFURANOSE TRANSPORTER ATP-BINDING PROTEIN YTFR"/>
    <property type="match status" value="1"/>
</dbReference>
<dbReference type="Proteomes" id="UP000253370">
    <property type="component" value="Unassembled WGS sequence"/>
</dbReference>
<dbReference type="AlphaFoldDB" id="A0A365U7J1"/>
<keyword evidence="1" id="KW-0813">Transport</keyword>
<dbReference type="InterPro" id="IPR003439">
    <property type="entry name" value="ABC_transporter-like_ATP-bd"/>
</dbReference>
<dbReference type="InterPro" id="IPR003593">
    <property type="entry name" value="AAA+_ATPase"/>
</dbReference>
<dbReference type="CDD" id="cd03216">
    <property type="entry name" value="ABC_Carb_Monos_I"/>
    <property type="match status" value="1"/>
</dbReference>
<keyword evidence="3" id="KW-0677">Repeat</keyword>
<evidence type="ECO:0000256" key="1">
    <source>
        <dbReference type="ARBA" id="ARBA00022448"/>
    </source>
</evidence>
<dbReference type="InterPro" id="IPR017871">
    <property type="entry name" value="ABC_transporter-like_CS"/>
</dbReference>
<protein>
    <submittedName>
        <fullName evidence="7">Sugar ABC transporter ATP-binding protein</fullName>
    </submittedName>
</protein>
<evidence type="ECO:0000313" key="8">
    <source>
        <dbReference type="Proteomes" id="UP000253370"/>
    </source>
</evidence>
<feature type="domain" description="ABC transporter" evidence="6">
    <location>
        <begin position="11"/>
        <end position="255"/>
    </location>
</feature>
<dbReference type="GO" id="GO:0016887">
    <property type="term" value="F:ATP hydrolysis activity"/>
    <property type="evidence" value="ECO:0007669"/>
    <property type="project" value="InterPro"/>
</dbReference>
<proteinExistence type="predicted"/>
<dbReference type="PROSITE" id="PS50893">
    <property type="entry name" value="ABC_TRANSPORTER_2"/>
    <property type="match status" value="2"/>
</dbReference>
<dbReference type="InterPro" id="IPR050107">
    <property type="entry name" value="ABC_carbohydrate_import_ATPase"/>
</dbReference>
<keyword evidence="8" id="KW-1185">Reference proteome</keyword>